<accession>A0A6J7DCS7</accession>
<dbReference type="AlphaFoldDB" id="A0A6J7DCS7"/>
<gene>
    <name evidence="1" type="ORF">UFOPK3295_00794</name>
</gene>
<name>A0A6J7DCS7_9ZZZZ</name>
<sequence>MENNNELFFDLFFKNNGEIDLLTGTIAPNQFNQIVRRDSQLSDRSNSKLSIICLNINISKFSILYPSEDIKLALENALIAANFELTKIFRSSDCICRISQLGFWVLVTEVNSDISKKLLKRVAEVLPDYFDIEISHRTKGQSQLDWYSQIDELHFRSN</sequence>
<reference evidence="1" key="1">
    <citation type="submission" date="2020-05" db="EMBL/GenBank/DDBJ databases">
        <authorList>
            <person name="Chiriac C."/>
            <person name="Salcher M."/>
            <person name="Ghai R."/>
            <person name="Kavagutti S V."/>
        </authorList>
    </citation>
    <scope>NUCLEOTIDE SEQUENCE</scope>
</reference>
<proteinExistence type="predicted"/>
<protein>
    <submittedName>
        <fullName evidence="1">Unannotated protein</fullName>
    </submittedName>
</protein>
<evidence type="ECO:0000313" key="1">
    <source>
        <dbReference type="EMBL" id="CAB4868477.1"/>
    </source>
</evidence>
<organism evidence="1">
    <name type="scientific">freshwater metagenome</name>
    <dbReference type="NCBI Taxonomy" id="449393"/>
    <lineage>
        <taxon>unclassified sequences</taxon>
        <taxon>metagenomes</taxon>
        <taxon>ecological metagenomes</taxon>
    </lineage>
</organism>
<dbReference type="EMBL" id="CAFBLG010000078">
    <property type="protein sequence ID" value="CAB4868477.1"/>
    <property type="molecule type" value="Genomic_DNA"/>
</dbReference>